<keyword evidence="16" id="KW-1185">Reference proteome</keyword>
<evidence type="ECO:0000256" key="4">
    <source>
        <dbReference type="ARBA" id="ARBA00022475"/>
    </source>
</evidence>
<feature type="transmembrane region" description="Helical" evidence="13">
    <location>
        <begin position="49"/>
        <end position="71"/>
    </location>
</feature>
<feature type="transmembrane region" description="Helical" evidence="13">
    <location>
        <begin position="92"/>
        <end position="115"/>
    </location>
</feature>
<evidence type="ECO:0000256" key="3">
    <source>
        <dbReference type="ARBA" id="ARBA00022448"/>
    </source>
</evidence>
<evidence type="ECO:0000313" key="15">
    <source>
        <dbReference type="EMBL" id="MEN7538253.1"/>
    </source>
</evidence>
<feature type="transmembrane region" description="Helical" evidence="13">
    <location>
        <begin position="142"/>
        <end position="164"/>
    </location>
</feature>
<keyword evidence="3" id="KW-0813">Transport</keyword>
<organism evidence="15 16">
    <name type="scientific">Aurantiacibacter flavus</name>
    <dbReference type="NCBI Taxonomy" id="3145232"/>
    <lineage>
        <taxon>Bacteria</taxon>
        <taxon>Pseudomonadati</taxon>
        <taxon>Pseudomonadota</taxon>
        <taxon>Alphaproteobacteria</taxon>
        <taxon>Sphingomonadales</taxon>
        <taxon>Erythrobacteraceae</taxon>
        <taxon>Aurantiacibacter</taxon>
    </lineage>
</organism>
<gene>
    <name evidence="15" type="ORF">ABDJ38_13810</name>
</gene>
<evidence type="ECO:0000256" key="11">
    <source>
        <dbReference type="ARBA" id="ARBA00023136"/>
    </source>
</evidence>
<dbReference type="EMBL" id="JBDLBR010000005">
    <property type="protein sequence ID" value="MEN7538253.1"/>
    <property type="molecule type" value="Genomic_DNA"/>
</dbReference>
<dbReference type="InterPro" id="IPR052168">
    <property type="entry name" value="Cytochrome_b561_oxidase"/>
</dbReference>
<keyword evidence="6 13" id="KW-0812">Transmembrane</keyword>
<feature type="domain" description="Cytochrome b561 bacterial/Ni-hydrogenase" evidence="14">
    <location>
        <begin position="9"/>
        <end position="173"/>
    </location>
</feature>
<evidence type="ECO:0000256" key="5">
    <source>
        <dbReference type="ARBA" id="ARBA00022617"/>
    </source>
</evidence>
<keyword evidence="10" id="KW-0408">Iron</keyword>
<evidence type="ECO:0000259" key="14">
    <source>
        <dbReference type="Pfam" id="PF01292"/>
    </source>
</evidence>
<feature type="transmembrane region" description="Helical" evidence="13">
    <location>
        <begin position="12"/>
        <end position="29"/>
    </location>
</feature>
<comment type="cofactor">
    <cofactor evidence="1">
        <name>heme b</name>
        <dbReference type="ChEBI" id="CHEBI:60344"/>
    </cofactor>
</comment>
<dbReference type="InterPro" id="IPR016174">
    <property type="entry name" value="Di-haem_cyt_TM"/>
</dbReference>
<keyword evidence="11 13" id="KW-0472">Membrane</keyword>
<dbReference type="PANTHER" id="PTHR30529">
    <property type="entry name" value="CYTOCHROME B561"/>
    <property type="match status" value="1"/>
</dbReference>
<evidence type="ECO:0000256" key="2">
    <source>
        <dbReference type="ARBA" id="ARBA00004651"/>
    </source>
</evidence>
<name>A0ABV0CZG1_9SPHN</name>
<evidence type="ECO:0000256" key="10">
    <source>
        <dbReference type="ARBA" id="ARBA00023004"/>
    </source>
</evidence>
<evidence type="ECO:0000256" key="7">
    <source>
        <dbReference type="ARBA" id="ARBA00022723"/>
    </source>
</evidence>
<keyword evidence="8" id="KW-0249">Electron transport</keyword>
<dbReference type="InterPro" id="IPR011577">
    <property type="entry name" value="Cyt_b561_bac/Ni-Hgenase"/>
</dbReference>
<reference evidence="15 16" key="1">
    <citation type="submission" date="2024-05" db="EMBL/GenBank/DDBJ databases">
        <authorList>
            <person name="Park S."/>
        </authorList>
    </citation>
    <scope>NUCLEOTIDE SEQUENCE [LARGE SCALE GENOMIC DNA]</scope>
    <source>
        <strain evidence="15 16">DGU5</strain>
    </source>
</reference>
<evidence type="ECO:0000256" key="8">
    <source>
        <dbReference type="ARBA" id="ARBA00022982"/>
    </source>
</evidence>
<keyword evidence="7" id="KW-0479">Metal-binding</keyword>
<dbReference type="Proteomes" id="UP001484535">
    <property type="component" value="Unassembled WGS sequence"/>
</dbReference>
<dbReference type="RefSeq" id="WP_346785715.1">
    <property type="nucleotide sequence ID" value="NZ_JBDLBR010000005.1"/>
</dbReference>
<sequence>MAGQSIEGFGPVAKSLHWLAALLVGWQMLKFGDRIDDGEHWVGQTLVSWHISIGTLMLVLAVFWILHAFAFRKERPPYDASNALYVKAGHRLIFAALVVLPLTGILRMVGAGYPIEAFGIELYPAGGEIDWAASIGSVHSPLAWVFAALIVGHATMALFHHFVLKDDTLARMTRLRARD</sequence>
<comment type="caution">
    <text evidence="15">The sequence shown here is derived from an EMBL/GenBank/DDBJ whole genome shotgun (WGS) entry which is preliminary data.</text>
</comment>
<dbReference type="SUPFAM" id="SSF81342">
    <property type="entry name" value="Transmembrane di-heme cytochromes"/>
    <property type="match status" value="1"/>
</dbReference>
<accession>A0ABV0CZG1</accession>
<evidence type="ECO:0000256" key="1">
    <source>
        <dbReference type="ARBA" id="ARBA00001970"/>
    </source>
</evidence>
<evidence type="ECO:0000256" key="12">
    <source>
        <dbReference type="ARBA" id="ARBA00037975"/>
    </source>
</evidence>
<evidence type="ECO:0000256" key="6">
    <source>
        <dbReference type="ARBA" id="ARBA00022692"/>
    </source>
</evidence>
<comment type="subcellular location">
    <subcellularLocation>
        <location evidence="2">Cell membrane</location>
        <topology evidence="2">Multi-pass membrane protein</topology>
    </subcellularLocation>
</comment>
<evidence type="ECO:0000256" key="9">
    <source>
        <dbReference type="ARBA" id="ARBA00022989"/>
    </source>
</evidence>
<protein>
    <submittedName>
        <fullName evidence="15">Cytochrome b</fullName>
    </submittedName>
</protein>
<comment type="similarity">
    <text evidence="12">Belongs to the cytochrome b561 family.</text>
</comment>
<dbReference type="PANTHER" id="PTHR30529:SF1">
    <property type="entry name" value="CYTOCHROME B561 HOMOLOG 2"/>
    <property type="match status" value="1"/>
</dbReference>
<proteinExistence type="inferred from homology"/>
<keyword evidence="4" id="KW-1003">Cell membrane</keyword>
<evidence type="ECO:0000313" key="16">
    <source>
        <dbReference type="Proteomes" id="UP001484535"/>
    </source>
</evidence>
<evidence type="ECO:0000256" key="13">
    <source>
        <dbReference type="SAM" id="Phobius"/>
    </source>
</evidence>
<keyword evidence="9 13" id="KW-1133">Transmembrane helix</keyword>
<keyword evidence="5" id="KW-0349">Heme</keyword>
<dbReference type="Pfam" id="PF01292">
    <property type="entry name" value="Ni_hydr_CYTB"/>
    <property type="match status" value="1"/>
</dbReference>